<keyword evidence="2" id="KW-1185">Reference proteome</keyword>
<reference evidence="1" key="1">
    <citation type="submission" date="2020-10" db="EMBL/GenBank/DDBJ databases">
        <authorList>
            <person name="Castelo-Branco R."/>
            <person name="Eusebio N."/>
            <person name="Adriana R."/>
            <person name="Vieira A."/>
            <person name="Brugerolle De Fraissinette N."/>
            <person name="Rezende De Castro R."/>
            <person name="Schneider M.P."/>
            <person name="Vasconcelos V."/>
            <person name="Leao P.N."/>
        </authorList>
    </citation>
    <scope>NUCLEOTIDE SEQUENCE</scope>
    <source>
        <strain evidence="1">LEGE 06105</strain>
    </source>
</reference>
<organism evidence="1 2">
    <name type="scientific">Plectonema cf. radiosum LEGE 06105</name>
    <dbReference type="NCBI Taxonomy" id="945769"/>
    <lineage>
        <taxon>Bacteria</taxon>
        <taxon>Bacillati</taxon>
        <taxon>Cyanobacteriota</taxon>
        <taxon>Cyanophyceae</taxon>
        <taxon>Oscillatoriophycideae</taxon>
        <taxon>Oscillatoriales</taxon>
        <taxon>Microcoleaceae</taxon>
        <taxon>Plectonema</taxon>
    </lineage>
</organism>
<protein>
    <submittedName>
        <fullName evidence="1">Glycosyltransferase family 4 protein</fullName>
    </submittedName>
</protein>
<dbReference type="EMBL" id="JADEWL010000032">
    <property type="protein sequence ID" value="MBE9213409.1"/>
    <property type="molecule type" value="Genomic_DNA"/>
</dbReference>
<name>A0A8J7F8A4_9CYAN</name>
<dbReference type="RefSeq" id="WP_193920303.1">
    <property type="nucleotide sequence ID" value="NZ_JADEWL010000032.1"/>
</dbReference>
<dbReference type="Proteomes" id="UP000620559">
    <property type="component" value="Unassembled WGS sequence"/>
</dbReference>
<dbReference type="AlphaFoldDB" id="A0A8J7F8A4"/>
<accession>A0A8J7F8A4</accession>
<dbReference type="CDD" id="cd03801">
    <property type="entry name" value="GT4_PimA-like"/>
    <property type="match status" value="1"/>
</dbReference>
<dbReference type="SUPFAM" id="SSF53756">
    <property type="entry name" value="UDP-Glycosyltransferase/glycogen phosphorylase"/>
    <property type="match status" value="1"/>
</dbReference>
<comment type="caution">
    <text evidence="1">The sequence shown here is derived from an EMBL/GenBank/DDBJ whole genome shotgun (WGS) entry which is preliminary data.</text>
</comment>
<dbReference type="PANTHER" id="PTHR12526">
    <property type="entry name" value="GLYCOSYLTRANSFERASE"/>
    <property type="match status" value="1"/>
</dbReference>
<evidence type="ECO:0000313" key="1">
    <source>
        <dbReference type="EMBL" id="MBE9213409.1"/>
    </source>
</evidence>
<dbReference type="Pfam" id="PF13692">
    <property type="entry name" value="Glyco_trans_1_4"/>
    <property type="match status" value="1"/>
</dbReference>
<gene>
    <name evidence="1" type="ORF">IQ247_12155</name>
</gene>
<proteinExistence type="predicted"/>
<sequence>MSQPKILVAQLGARRHYQQPLLFQEWGILDKFYTDFYADNNLITNVLRQPIIYNQLPNLFKKSLDRYDPLLDKLKIVHFPRFGYQFIKLRKKSPIQNRASILIWAGKEFGKRIIQNGLGDANTVYGFNGESLELFEYASSQGIRCILDQTIAERSFLNKLLLEEEKAWVNWSKSPFMVHDTDLELLEREQREQSLANHIICGSNFVKDSLVDRGINASQISVVALGRQKESQFKTSFPERKTPQQRGDGLRILFAGTVNLRKGIPYLLKALRQIQGEIPFICKIAGSIEIKSQRVAEYNDLCDFLGRVPRSQMAELYAWADVFVLPSICEGSAMVTYEALSWELPVITTPNSGSIVRNGIHGFIVPIRDSEAIAEKLINIYEQKIYQNYSRDYQTYLSEIFDNYINTLMKVICNRAGA</sequence>
<dbReference type="Gene3D" id="3.40.50.2000">
    <property type="entry name" value="Glycogen Phosphorylase B"/>
    <property type="match status" value="2"/>
</dbReference>
<evidence type="ECO:0000313" key="2">
    <source>
        <dbReference type="Proteomes" id="UP000620559"/>
    </source>
</evidence>
<dbReference type="PANTHER" id="PTHR12526:SF630">
    <property type="entry name" value="GLYCOSYLTRANSFERASE"/>
    <property type="match status" value="1"/>
</dbReference>